<dbReference type="GO" id="GO:0051301">
    <property type="term" value="P:cell division"/>
    <property type="evidence" value="ECO:0007669"/>
    <property type="project" value="UniProtKB-KW"/>
</dbReference>
<dbReference type="SUPFAM" id="SSF53623">
    <property type="entry name" value="MurD-like peptide ligases, catalytic domain"/>
    <property type="match status" value="1"/>
</dbReference>
<dbReference type="GO" id="GO:0008360">
    <property type="term" value="P:regulation of cell shape"/>
    <property type="evidence" value="ECO:0007669"/>
    <property type="project" value="UniProtKB-KW"/>
</dbReference>
<comment type="similarity">
    <text evidence="10">Belongs to the MurCDEF family. MurF subfamily.</text>
</comment>
<evidence type="ECO:0000256" key="1">
    <source>
        <dbReference type="ARBA" id="ARBA00022490"/>
    </source>
</evidence>
<keyword evidence="7 10" id="KW-0573">Peptidoglycan synthesis</keyword>
<evidence type="ECO:0000256" key="7">
    <source>
        <dbReference type="ARBA" id="ARBA00022984"/>
    </source>
</evidence>
<dbReference type="Proteomes" id="UP000231960">
    <property type="component" value="Unassembled WGS sequence"/>
</dbReference>
<keyword evidence="1 10" id="KW-0963">Cytoplasm</keyword>
<dbReference type="PANTHER" id="PTHR43024">
    <property type="entry name" value="UDP-N-ACETYLMURAMOYL-TRIPEPTIDE--D-ALANYL-D-ALANINE LIGASE"/>
    <property type="match status" value="1"/>
</dbReference>
<evidence type="ECO:0000256" key="5">
    <source>
        <dbReference type="ARBA" id="ARBA00022840"/>
    </source>
</evidence>
<evidence type="ECO:0000313" key="16">
    <source>
        <dbReference type="Proteomes" id="UP000231960"/>
    </source>
</evidence>
<keyword evidence="16" id="KW-1185">Reference proteome</keyword>
<name>A0A2M9R895_9FLAO</name>
<evidence type="ECO:0000313" key="15">
    <source>
        <dbReference type="EMBL" id="PJR04983.1"/>
    </source>
</evidence>
<dbReference type="RefSeq" id="WP_100678542.1">
    <property type="nucleotide sequence ID" value="NZ_NIPO01000001.1"/>
</dbReference>
<evidence type="ECO:0000256" key="3">
    <source>
        <dbReference type="ARBA" id="ARBA00022618"/>
    </source>
</evidence>
<feature type="binding site" evidence="10">
    <location>
        <begin position="98"/>
        <end position="104"/>
    </location>
    <ligand>
        <name>ATP</name>
        <dbReference type="ChEBI" id="CHEBI:30616"/>
    </ligand>
</feature>
<comment type="catalytic activity">
    <reaction evidence="10 11">
        <text>D-alanyl-D-alanine + UDP-N-acetyl-alpha-D-muramoyl-L-alanyl-gamma-D-glutamyl-meso-2,6-diaminopimelate + ATP = UDP-N-acetyl-alpha-D-muramoyl-L-alanyl-gamma-D-glutamyl-meso-2,6-diaminopimeloyl-D-alanyl-D-alanine + ADP + phosphate + H(+)</text>
        <dbReference type="Rhea" id="RHEA:28374"/>
        <dbReference type="ChEBI" id="CHEBI:15378"/>
        <dbReference type="ChEBI" id="CHEBI:30616"/>
        <dbReference type="ChEBI" id="CHEBI:43474"/>
        <dbReference type="ChEBI" id="CHEBI:57822"/>
        <dbReference type="ChEBI" id="CHEBI:61386"/>
        <dbReference type="ChEBI" id="CHEBI:83905"/>
        <dbReference type="ChEBI" id="CHEBI:456216"/>
        <dbReference type="EC" id="6.3.2.10"/>
    </reaction>
</comment>
<dbReference type="Gene3D" id="3.40.1190.10">
    <property type="entry name" value="Mur-like, catalytic domain"/>
    <property type="match status" value="1"/>
</dbReference>
<feature type="domain" description="Mur ligase C-terminal" evidence="13">
    <location>
        <begin position="302"/>
        <end position="419"/>
    </location>
</feature>
<dbReference type="Gene3D" id="3.40.1390.10">
    <property type="entry name" value="MurE/MurF, N-terminal domain"/>
    <property type="match status" value="1"/>
</dbReference>
<keyword evidence="9 10" id="KW-0961">Cell wall biogenesis/degradation</keyword>
<dbReference type="InterPro" id="IPR035911">
    <property type="entry name" value="MurE/MurF_N"/>
</dbReference>
<dbReference type="SUPFAM" id="SSF63418">
    <property type="entry name" value="MurE/MurF N-terminal domain"/>
    <property type="match status" value="1"/>
</dbReference>
<dbReference type="Pfam" id="PF02875">
    <property type="entry name" value="Mur_ligase_C"/>
    <property type="match status" value="1"/>
</dbReference>
<dbReference type="NCBIfam" id="TIGR01143">
    <property type="entry name" value="murF"/>
    <property type="match status" value="1"/>
</dbReference>
<dbReference type="OrthoDB" id="9801978at2"/>
<dbReference type="GO" id="GO:0047480">
    <property type="term" value="F:UDP-N-acetylmuramoyl-tripeptide-D-alanyl-D-alanine ligase activity"/>
    <property type="evidence" value="ECO:0007669"/>
    <property type="project" value="UniProtKB-UniRule"/>
</dbReference>
<evidence type="ECO:0000259" key="12">
    <source>
        <dbReference type="Pfam" id="PF01225"/>
    </source>
</evidence>
<feature type="domain" description="Mur ligase N-terminal catalytic" evidence="12">
    <location>
        <begin position="14"/>
        <end position="83"/>
    </location>
</feature>
<proteinExistence type="inferred from homology"/>
<dbReference type="SUPFAM" id="SSF53244">
    <property type="entry name" value="MurD-like peptide ligases, peptide-binding domain"/>
    <property type="match status" value="1"/>
</dbReference>
<evidence type="ECO:0000256" key="8">
    <source>
        <dbReference type="ARBA" id="ARBA00023306"/>
    </source>
</evidence>
<evidence type="ECO:0000256" key="10">
    <source>
        <dbReference type="HAMAP-Rule" id="MF_02019"/>
    </source>
</evidence>
<evidence type="ECO:0000256" key="2">
    <source>
        <dbReference type="ARBA" id="ARBA00022598"/>
    </source>
</evidence>
<keyword evidence="5 10" id="KW-0067">ATP-binding</keyword>
<keyword evidence="4 10" id="KW-0547">Nucleotide-binding</keyword>
<dbReference type="InterPro" id="IPR000713">
    <property type="entry name" value="Mur_ligase_N"/>
</dbReference>
<keyword evidence="6 10" id="KW-0133">Cell shape</keyword>
<accession>A0A2M9R895</accession>
<evidence type="ECO:0000256" key="11">
    <source>
        <dbReference type="RuleBase" id="RU004136"/>
    </source>
</evidence>
<dbReference type="InterPro" id="IPR013221">
    <property type="entry name" value="Mur_ligase_cen"/>
</dbReference>
<dbReference type="AlphaFoldDB" id="A0A2M9R895"/>
<sequence>MKLTELHKIFRESTGVTTDSRNIKENNIFFALKGDNFDGNEYAQEVIANGAKLVVIDNEKFFTDKDKMLLVEDSLQTLQDLAKLHREYIGLPIIALTGSNGKTTTKELIHVVLQQKYNTQATIGNLNNHIGVPLTLLALEEDTDIGIVEMGANHQKEIELLCSIAQPDFGYITNFGRAHLEGFGGFEGVIKGKSELYDYLLDNQKMAFINQDDELQVKKSSGIRQFGFSAKRENENTDVYFNHIEAQPMAAVSVGDIQINSQLTGVYNAVNICAATCIGTFFGINLDDIKQAIENYTPTNNRSQWVDNGSNKILLDAYNANPSSMKAALTNFFQLQYTDKLLILGDMFELGNESGIEHQRIVDLVTENNTPAYFIGKEFYKLCNNDNEKIKFFADFEDLKNYLHDHKIANQTILIKGSRGMQLERALELLT</sequence>
<dbReference type="HAMAP" id="MF_02019">
    <property type="entry name" value="MurF"/>
    <property type="match status" value="1"/>
</dbReference>
<dbReference type="InterPro" id="IPR036615">
    <property type="entry name" value="Mur_ligase_C_dom_sf"/>
</dbReference>
<dbReference type="GO" id="GO:0005737">
    <property type="term" value="C:cytoplasm"/>
    <property type="evidence" value="ECO:0007669"/>
    <property type="project" value="UniProtKB-SubCell"/>
</dbReference>
<evidence type="ECO:0000256" key="9">
    <source>
        <dbReference type="ARBA" id="ARBA00023316"/>
    </source>
</evidence>
<dbReference type="GO" id="GO:0071555">
    <property type="term" value="P:cell wall organization"/>
    <property type="evidence" value="ECO:0007669"/>
    <property type="project" value="UniProtKB-KW"/>
</dbReference>
<dbReference type="InterPro" id="IPR051046">
    <property type="entry name" value="MurCDEF_CellWall_CoF430Synth"/>
</dbReference>
<dbReference type="Gene3D" id="3.90.190.20">
    <property type="entry name" value="Mur ligase, C-terminal domain"/>
    <property type="match status" value="1"/>
</dbReference>
<keyword evidence="8 10" id="KW-0131">Cell cycle</keyword>
<comment type="caution">
    <text evidence="15">The sequence shown here is derived from an EMBL/GenBank/DDBJ whole genome shotgun (WGS) entry which is preliminary data.</text>
</comment>
<dbReference type="Pfam" id="PF01225">
    <property type="entry name" value="Mur_ligase"/>
    <property type="match status" value="1"/>
</dbReference>
<dbReference type="InterPro" id="IPR004101">
    <property type="entry name" value="Mur_ligase_C"/>
</dbReference>
<evidence type="ECO:0000256" key="6">
    <source>
        <dbReference type="ARBA" id="ARBA00022960"/>
    </source>
</evidence>
<dbReference type="UniPathway" id="UPA00219"/>
<evidence type="ECO:0000259" key="13">
    <source>
        <dbReference type="Pfam" id="PF02875"/>
    </source>
</evidence>
<dbReference type="PANTHER" id="PTHR43024:SF1">
    <property type="entry name" value="UDP-N-ACETYLMURAMOYL-TRIPEPTIDE--D-ALANYL-D-ALANINE LIGASE"/>
    <property type="match status" value="1"/>
</dbReference>
<dbReference type="InterPro" id="IPR005863">
    <property type="entry name" value="UDP-N-AcMur_synth"/>
</dbReference>
<dbReference type="EC" id="6.3.2.10" evidence="10 11"/>
<keyword evidence="2 10" id="KW-0436">Ligase</keyword>
<keyword evidence="3 10" id="KW-0132">Cell division</keyword>
<comment type="subcellular location">
    <subcellularLocation>
        <location evidence="10 11">Cytoplasm</location>
    </subcellularLocation>
</comment>
<evidence type="ECO:0000259" key="14">
    <source>
        <dbReference type="Pfam" id="PF08245"/>
    </source>
</evidence>
<comment type="pathway">
    <text evidence="10 11">Cell wall biogenesis; peptidoglycan biosynthesis.</text>
</comment>
<dbReference type="EMBL" id="NIPO01000001">
    <property type="protein sequence ID" value="PJR04983.1"/>
    <property type="molecule type" value="Genomic_DNA"/>
</dbReference>
<dbReference type="GO" id="GO:0009252">
    <property type="term" value="P:peptidoglycan biosynthetic process"/>
    <property type="evidence" value="ECO:0007669"/>
    <property type="project" value="UniProtKB-UniRule"/>
</dbReference>
<organism evidence="15 16">
    <name type="scientific">Avrilella dinanensis</name>
    <dbReference type="NCBI Taxonomy" id="2008672"/>
    <lineage>
        <taxon>Bacteria</taxon>
        <taxon>Pseudomonadati</taxon>
        <taxon>Bacteroidota</taxon>
        <taxon>Flavobacteriia</taxon>
        <taxon>Flavobacteriales</taxon>
        <taxon>Flavobacteriaceae</taxon>
        <taxon>Avrilella</taxon>
    </lineage>
</organism>
<dbReference type="GO" id="GO:0008766">
    <property type="term" value="F:UDP-N-acetylmuramoylalanyl-D-glutamyl-2,6-diaminopimelate-D-alanyl-D-alanine ligase activity"/>
    <property type="evidence" value="ECO:0007669"/>
    <property type="project" value="RHEA"/>
</dbReference>
<reference evidence="15 16" key="1">
    <citation type="submission" date="2017-06" db="EMBL/GenBank/DDBJ databases">
        <title>Description of Avrilella dinanensis gen. nov. sp. nov.</title>
        <authorList>
            <person name="Leyer C."/>
            <person name="Sassi M."/>
            <person name="Minet J."/>
            <person name="Kayal S."/>
            <person name="Cattoir V."/>
        </authorList>
    </citation>
    <scope>NUCLEOTIDE SEQUENCE [LARGE SCALE GENOMIC DNA]</scope>
    <source>
        <strain evidence="15 16">UR159</strain>
    </source>
</reference>
<dbReference type="GO" id="GO:0005524">
    <property type="term" value="F:ATP binding"/>
    <property type="evidence" value="ECO:0007669"/>
    <property type="project" value="UniProtKB-UniRule"/>
</dbReference>
<evidence type="ECO:0000256" key="4">
    <source>
        <dbReference type="ARBA" id="ARBA00022741"/>
    </source>
</evidence>
<dbReference type="Pfam" id="PF08245">
    <property type="entry name" value="Mur_ligase_M"/>
    <property type="match status" value="1"/>
</dbReference>
<comment type="function">
    <text evidence="10 11">Involved in cell wall formation. Catalyzes the final step in the synthesis of UDP-N-acetylmuramoyl-pentapeptide, the precursor of murein.</text>
</comment>
<feature type="domain" description="Mur ligase central" evidence="14">
    <location>
        <begin position="97"/>
        <end position="278"/>
    </location>
</feature>
<protein>
    <recommendedName>
        <fullName evidence="10 11">UDP-N-acetylmuramoyl-tripeptide--D-alanyl-D-alanine ligase</fullName>
        <ecNumber evidence="10 11">6.3.2.10</ecNumber>
    </recommendedName>
    <alternativeName>
        <fullName evidence="10">D-alanyl-D-alanine-adding enzyme</fullName>
    </alternativeName>
</protein>
<gene>
    <name evidence="10" type="primary">murF</name>
    <name evidence="15" type="ORF">CDL10_10830</name>
</gene>
<dbReference type="InterPro" id="IPR036565">
    <property type="entry name" value="Mur-like_cat_sf"/>
</dbReference>